<keyword evidence="6 8" id="KW-0472">Membrane</keyword>
<sequence length="252" mass="27390">MTLEELNVFVTTQANVGMEAYYWWCTALMVIIHVGFLMYEVGATRMQNAVSSGVKNLLAFAFMIPTFWLFGWWIYLAFPGGFVPIDLEGYGAPWNTSMGPMLSDQATGIFWAAFTLFACTTASIFSGSVIERIRISAFTFLAVILGSVVWILGASWGWHPDGWLVTRFGFHDVAAAGCVHTIAGLFAFGVLLNLGPRVGKYNDDGTANDLEGHSLVLSFVGLLTLIVGFFGFLGGCLIWGGADLGGWTNIYG</sequence>
<dbReference type="PANTHER" id="PTHR11730">
    <property type="entry name" value="AMMONIUM TRANSPORTER"/>
    <property type="match status" value="1"/>
</dbReference>
<feature type="transmembrane region" description="Helical" evidence="8">
    <location>
        <begin position="173"/>
        <end position="194"/>
    </location>
</feature>
<accession>A0A382D2I9</accession>
<dbReference type="Pfam" id="PF00909">
    <property type="entry name" value="Ammonium_transp"/>
    <property type="match status" value="1"/>
</dbReference>
<feature type="transmembrane region" description="Helical" evidence="8">
    <location>
        <begin position="137"/>
        <end position="158"/>
    </location>
</feature>
<feature type="transmembrane region" description="Helical" evidence="8">
    <location>
        <begin position="108"/>
        <end position="130"/>
    </location>
</feature>
<evidence type="ECO:0000256" key="3">
    <source>
        <dbReference type="ARBA" id="ARBA00022448"/>
    </source>
</evidence>
<keyword evidence="3" id="KW-0813">Transport</keyword>
<dbReference type="GO" id="GO:0008519">
    <property type="term" value="F:ammonium channel activity"/>
    <property type="evidence" value="ECO:0007669"/>
    <property type="project" value="InterPro"/>
</dbReference>
<comment type="subcellular location">
    <subcellularLocation>
        <location evidence="1">Membrane</location>
        <topology evidence="1">Multi-pass membrane protein</topology>
    </subcellularLocation>
</comment>
<organism evidence="10">
    <name type="scientific">marine metagenome</name>
    <dbReference type="NCBI Taxonomy" id="408172"/>
    <lineage>
        <taxon>unclassified sequences</taxon>
        <taxon>metagenomes</taxon>
        <taxon>ecological metagenomes</taxon>
    </lineage>
</organism>
<gene>
    <name evidence="10" type="ORF">METZ01_LOCUS184661</name>
</gene>
<feature type="domain" description="Ammonium transporter AmtB-like" evidence="9">
    <location>
        <begin position="23"/>
        <end position="235"/>
    </location>
</feature>
<evidence type="ECO:0000256" key="8">
    <source>
        <dbReference type="SAM" id="Phobius"/>
    </source>
</evidence>
<dbReference type="GO" id="GO:0016020">
    <property type="term" value="C:membrane"/>
    <property type="evidence" value="ECO:0007669"/>
    <property type="project" value="UniProtKB-SubCell"/>
</dbReference>
<dbReference type="InterPro" id="IPR029020">
    <property type="entry name" value="Ammonium/urea_transptr"/>
</dbReference>
<feature type="transmembrane region" description="Helical" evidence="8">
    <location>
        <begin position="20"/>
        <end position="42"/>
    </location>
</feature>
<dbReference type="InterPro" id="IPR024041">
    <property type="entry name" value="NH4_transpt_AmtB-like_dom"/>
</dbReference>
<comment type="similarity">
    <text evidence="2">Belongs to the ammonia transporter channel (TC 1.A.11.2) family.</text>
</comment>
<name>A0A382D2I9_9ZZZZ</name>
<dbReference type="SUPFAM" id="SSF111352">
    <property type="entry name" value="Ammonium transporter"/>
    <property type="match status" value="1"/>
</dbReference>
<evidence type="ECO:0000256" key="5">
    <source>
        <dbReference type="ARBA" id="ARBA00022989"/>
    </source>
</evidence>
<evidence type="ECO:0000313" key="10">
    <source>
        <dbReference type="EMBL" id="SVB31807.1"/>
    </source>
</evidence>
<dbReference type="PANTHER" id="PTHR11730:SF6">
    <property type="entry name" value="AMMONIUM TRANSPORTER"/>
    <property type="match status" value="1"/>
</dbReference>
<evidence type="ECO:0000259" key="9">
    <source>
        <dbReference type="Pfam" id="PF00909"/>
    </source>
</evidence>
<feature type="non-terminal residue" evidence="10">
    <location>
        <position position="252"/>
    </location>
</feature>
<protein>
    <recommendedName>
        <fullName evidence="9">Ammonium transporter AmtB-like domain-containing protein</fullName>
    </recommendedName>
</protein>
<evidence type="ECO:0000256" key="6">
    <source>
        <dbReference type="ARBA" id="ARBA00023136"/>
    </source>
</evidence>
<feature type="transmembrane region" description="Helical" evidence="8">
    <location>
        <begin position="54"/>
        <end position="75"/>
    </location>
</feature>
<evidence type="ECO:0000256" key="4">
    <source>
        <dbReference type="ARBA" id="ARBA00022692"/>
    </source>
</evidence>
<evidence type="ECO:0000256" key="1">
    <source>
        <dbReference type="ARBA" id="ARBA00004141"/>
    </source>
</evidence>
<dbReference type="AlphaFoldDB" id="A0A382D2I9"/>
<dbReference type="Gene3D" id="1.10.3430.10">
    <property type="entry name" value="Ammonium transporter AmtB like domains"/>
    <property type="match status" value="1"/>
</dbReference>
<dbReference type="GO" id="GO:0097272">
    <property type="term" value="P:ammonium homeostasis"/>
    <property type="evidence" value="ECO:0007669"/>
    <property type="project" value="TreeGrafter"/>
</dbReference>
<keyword evidence="7" id="KW-0924">Ammonia transport</keyword>
<reference evidence="10" key="1">
    <citation type="submission" date="2018-05" db="EMBL/GenBank/DDBJ databases">
        <authorList>
            <person name="Lanie J.A."/>
            <person name="Ng W.-L."/>
            <person name="Kazmierczak K.M."/>
            <person name="Andrzejewski T.M."/>
            <person name="Davidsen T.M."/>
            <person name="Wayne K.J."/>
            <person name="Tettelin H."/>
            <person name="Glass J.I."/>
            <person name="Rusch D."/>
            <person name="Podicherti R."/>
            <person name="Tsui H.-C.T."/>
            <person name="Winkler M.E."/>
        </authorList>
    </citation>
    <scope>NUCLEOTIDE SEQUENCE</scope>
</reference>
<evidence type="ECO:0000256" key="7">
    <source>
        <dbReference type="ARBA" id="ARBA00023177"/>
    </source>
</evidence>
<feature type="transmembrane region" description="Helical" evidence="8">
    <location>
        <begin position="215"/>
        <end position="242"/>
    </location>
</feature>
<keyword evidence="4 8" id="KW-0812">Transmembrane</keyword>
<evidence type="ECO:0000256" key="2">
    <source>
        <dbReference type="ARBA" id="ARBA00005887"/>
    </source>
</evidence>
<dbReference type="EMBL" id="UINC01036992">
    <property type="protein sequence ID" value="SVB31807.1"/>
    <property type="molecule type" value="Genomic_DNA"/>
</dbReference>
<proteinExistence type="inferred from homology"/>
<keyword evidence="5 8" id="KW-1133">Transmembrane helix</keyword>